<keyword evidence="2" id="KW-0472">Membrane</keyword>
<dbReference type="GO" id="GO:0042403">
    <property type="term" value="P:thyroid hormone metabolic process"/>
    <property type="evidence" value="ECO:0007669"/>
    <property type="project" value="TreeGrafter"/>
</dbReference>
<keyword evidence="2" id="KW-0812">Transmembrane</keyword>
<protein>
    <recommendedName>
        <fullName evidence="1">Iodothyronine deiodinase</fullName>
    </recommendedName>
</protein>
<dbReference type="GO" id="GO:0042446">
    <property type="term" value="P:hormone biosynthetic process"/>
    <property type="evidence" value="ECO:0007669"/>
    <property type="project" value="UniProtKB-KW"/>
</dbReference>
<comment type="function">
    <text evidence="1">Responsible for the deiodination of T4 (3,5,3',5'-tetraiodothyronine).</text>
</comment>
<dbReference type="PIRSF" id="PIRSF001330">
    <property type="entry name" value="IOD"/>
    <property type="match status" value="1"/>
</dbReference>
<dbReference type="InParanoid" id="A0A3Q3NCU2"/>
<evidence type="ECO:0000256" key="1">
    <source>
        <dbReference type="RuleBase" id="RU000676"/>
    </source>
</evidence>
<evidence type="ECO:0000313" key="3">
    <source>
        <dbReference type="Ensembl" id="ENSLBEP00000032020.1"/>
    </source>
</evidence>
<keyword evidence="1" id="KW-0712">Selenocysteine</keyword>
<proteinExistence type="inferred from homology"/>
<keyword evidence="4" id="KW-1185">Reference proteome</keyword>
<keyword evidence="2" id="KW-1133">Transmembrane helix</keyword>
<dbReference type="PANTHER" id="PTHR11781:SF4">
    <property type="entry name" value="THYROXINE 5-DEIODINASE"/>
    <property type="match status" value="1"/>
</dbReference>
<dbReference type="PANTHER" id="PTHR11781">
    <property type="entry name" value="IODOTHYRONINE DEIODINASE"/>
    <property type="match status" value="1"/>
</dbReference>
<dbReference type="Pfam" id="PF00837">
    <property type="entry name" value="T4_deiodinase"/>
    <property type="match status" value="2"/>
</dbReference>
<dbReference type="AlphaFoldDB" id="A0A3Q3NCU2"/>
<reference evidence="3" key="2">
    <citation type="submission" date="2025-09" db="UniProtKB">
        <authorList>
            <consortium name="Ensembl"/>
        </authorList>
    </citation>
    <scope>IDENTIFICATION</scope>
</reference>
<reference evidence="3" key="1">
    <citation type="submission" date="2025-08" db="UniProtKB">
        <authorList>
            <consortium name="Ensembl"/>
        </authorList>
    </citation>
    <scope>IDENTIFICATION</scope>
</reference>
<dbReference type="GeneTree" id="ENSGT00940000154482"/>
<dbReference type="Proteomes" id="UP000261660">
    <property type="component" value="Unplaced"/>
</dbReference>
<keyword evidence="1" id="KW-0893">Thyroid hormones biosynthesis</keyword>
<accession>A0A3Q3NCU2</accession>
<comment type="similarity">
    <text evidence="1">Belongs to the iodothyronine deiodinase family.</text>
</comment>
<evidence type="ECO:0000256" key="2">
    <source>
        <dbReference type="SAM" id="Phobius"/>
    </source>
</evidence>
<name>A0A3Q3NCU2_9LABR</name>
<dbReference type="Gene3D" id="3.40.30.10">
    <property type="entry name" value="Glutaredoxin"/>
    <property type="match status" value="1"/>
</dbReference>
<keyword evidence="1" id="KW-0560">Oxidoreductase</keyword>
<dbReference type="InterPro" id="IPR000643">
    <property type="entry name" value="Iodothyronine_deiodinase"/>
</dbReference>
<feature type="transmembrane region" description="Helical" evidence="2">
    <location>
        <begin position="16"/>
        <end position="40"/>
    </location>
</feature>
<organism evidence="3 4">
    <name type="scientific">Labrus bergylta</name>
    <name type="common">ballan wrasse</name>
    <dbReference type="NCBI Taxonomy" id="56723"/>
    <lineage>
        <taxon>Eukaryota</taxon>
        <taxon>Metazoa</taxon>
        <taxon>Chordata</taxon>
        <taxon>Craniata</taxon>
        <taxon>Vertebrata</taxon>
        <taxon>Euteleostomi</taxon>
        <taxon>Actinopterygii</taxon>
        <taxon>Neopterygii</taxon>
        <taxon>Teleostei</taxon>
        <taxon>Neoteleostei</taxon>
        <taxon>Acanthomorphata</taxon>
        <taxon>Eupercaria</taxon>
        <taxon>Labriformes</taxon>
        <taxon>Labridae</taxon>
        <taxon>Labrus</taxon>
    </lineage>
</organism>
<evidence type="ECO:0000313" key="4">
    <source>
        <dbReference type="Proteomes" id="UP000261660"/>
    </source>
</evidence>
<dbReference type="GO" id="GO:0004800">
    <property type="term" value="F:thyroxine 5'-deiodinase activity"/>
    <property type="evidence" value="ECO:0007669"/>
    <property type="project" value="InterPro"/>
</dbReference>
<dbReference type="Ensembl" id="ENSLBET00000033462.1">
    <property type="protein sequence ID" value="ENSLBEP00000032020.1"/>
    <property type="gene ID" value="ENSLBEG00000024157.1"/>
</dbReference>
<sequence>MMHNSGGVQMARALKHAALCLMLLPRFLLAAVMLWLLDFLCIRKKVLLKMGEGLDSLDDPPVCVSDSNKMFTLESLRAVWYGQKLDFLKSAHLGRAAPNTEVMLVHERRQVRILDCMKGKRPLILNFGSYIADFLVVYIEEAHPSDGWVSSDAPYQIPKHRCLEDRLTAARLMLAEVPGSNVVVDNMDNSSNAAYGAYFERLYIVRDERVVYQGGRGPEGYRISELRNWLEQYRNDLPRKEASELDR</sequence>